<keyword evidence="6 9" id="KW-0378">Hydrolase</keyword>
<dbReference type="GO" id="GO:0042132">
    <property type="term" value="F:fructose 1,6-bisphosphate 1-phosphatase activity"/>
    <property type="evidence" value="ECO:0007669"/>
    <property type="project" value="UniProtKB-UniRule"/>
</dbReference>
<dbReference type="EC" id="3.1.3.11" evidence="9"/>
<dbReference type="RefSeq" id="WP_100276828.1">
    <property type="nucleotide sequence ID" value="NZ_CP018799.1"/>
</dbReference>
<keyword evidence="5 9" id="KW-0479">Metal-binding</keyword>
<dbReference type="CDD" id="cd00354">
    <property type="entry name" value="FBPase"/>
    <property type="match status" value="1"/>
</dbReference>
<proteinExistence type="inferred from homology"/>
<dbReference type="EMBL" id="CP018799">
    <property type="protein sequence ID" value="ATX78871.1"/>
    <property type="molecule type" value="Genomic_DNA"/>
</dbReference>
<dbReference type="PRINTS" id="PR00115">
    <property type="entry name" value="F16BPHPHTASE"/>
</dbReference>
<dbReference type="AlphaFoldDB" id="A0A2K8KZA8"/>
<dbReference type="PIRSF" id="PIRSF000904">
    <property type="entry name" value="FBPtase_SBPase"/>
    <property type="match status" value="1"/>
</dbReference>
<dbReference type="PANTHER" id="PTHR11556:SF35">
    <property type="entry name" value="SEDOHEPTULOSE-1,7-BISPHOSPHATASE, CHLOROPLASTIC"/>
    <property type="match status" value="1"/>
</dbReference>
<evidence type="ECO:0000256" key="7">
    <source>
        <dbReference type="ARBA" id="ARBA00022842"/>
    </source>
</evidence>
<evidence type="ECO:0000259" key="12">
    <source>
        <dbReference type="Pfam" id="PF18913"/>
    </source>
</evidence>
<dbReference type="InterPro" id="IPR020548">
    <property type="entry name" value="Fructose_bisphosphatase_AS"/>
</dbReference>
<dbReference type="Pfam" id="PF18913">
    <property type="entry name" value="FBPase_C"/>
    <property type="match status" value="1"/>
</dbReference>
<feature type="domain" description="Fructose-1-6-bisphosphatase class I N-terminal" evidence="11">
    <location>
        <begin position="18"/>
        <end position="187"/>
    </location>
</feature>
<evidence type="ECO:0000256" key="1">
    <source>
        <dbReference type="ARBA" id="ARBA00001273"/>
    </source>
</evidence>
<dbReference type="KEGG" id="maes:Ga0123461_0432"/>
<dbReference type="PROSITE" id="PS00124">
    <property type="entry name" value="FBPASE"/>
    <property type="match status" value="1"/>
</dbReference>
<evidence type="ECO:0000256" key="9">
    <source>
        <dbReference type="HAMAP-Rule" id="MF_01855"/>
    </source>
</evidence>
<dbReference type="GO" id="GO:0005829">
    <property type="term" value="C:cytosol"/>
    <property type="evidence" value="ECO:0007669"/>
    <property type="project" value="TreeGrafter"/>
</dbReference>
<evidence type="ECO:0000313" key="13">
    <source>
        <dbReference type="EMBL" id="ATX78871.1"/>
    </source>
</evidence>
<dbReference type="SUPFAM" id="SSF56655">
    <property type="entry name" value="Carbohydrate phosphatase"/>
    <property type="match status" value="1"/>
</dbReference>
<evidence type="ECO:0000256" key="6">
    <source>
        <dbReference type="ARBA" id="ARBA00022801"/>
    </source>
</evidence>
<dbReference type="InterPro" id="IPR044015">
    <property type="entry name" value="FBPase_C_dom"/>
</dbReference>
<accession>A0A2K8KZA8</accession>
<comment type="similarity">
    <text evidence="3 9 10">Belongs to the FBPase class 1 family.</text>
</comment>
<comment type="subunit">
    <text evidence="9">Homotetramer.</text>
</comment>
<dbReference type="InterPro" id="IPR000146">
    <property type="entry name" value="FBPase_class-1"/>
</dbReference>
<keyword evidence="4 9" id="KW-0963">Cytoplasm</keyword>
<dbReference type="GO" id="GO:0006002">
    <property type="term" value="P:fructose 6-phosphate metabolic process"/>
    <property type="evidence" value="ECO:0007669"/>
    <property type="project" value="TreeGrafter"/>
</dbReference>
<gene>
    <name evidence="9" type="primary">fbp</name>
    <name evidence="13" type="ORF">Ga0123461_0432</name>
</gene>
<dbReference type="GO" id="GO:0006000">
    <property type="term" value="P:fructose metabolic process"/>
    <property type="evidence" value="ECO:0007669"/>
    <property type="project" value="TreeGrafter"/>
</dbReference>
<comment type="catalytic activity">
    <reaction evidence="1 9">
        <text>beta-D-fructose 1,6-bisphosphate + H2O = beta-D-fructose 6-phosphate + phosphate</text>
        <dbReference type="Rhea" id="RHEA:11064"/>
        <dbReference type="ChEBI" id="CHEBI:15377"/>
        <dbReference type="ChEBI" id="CHEBI:32966"/>
        <dbReference type="ChEBI" id="CHEBI:43474"/>
        <dbReference type="ChEBI" id="CHEBI:57634"/>
        <dbReference type="EC" id="3.1.3.11"/>
    </reaction>
</comment>
<feature type="binding site" evidence="9">
    <location>
        <position position="230"/>
    </location>
    <ligand>
        <name>substrate</name>
    </ligand>
</feature>
<dbReference type="HAMAP" id="MF_01855">
    <property type="entry name" value="FBPase_class1"/>
    <property type="match status" value="1"/>
</dbReference>
<feature type="binding site" evidence="9">
    <location>
        <position position="109"/>
    </location>
    <ligand>
        <name>Mg(2+)</name>
        <dbReference type="ChEBI" id="CHEBI:18420"/>
        <label>2</label>
    </ligand>
</feature>
<comment type="caution">
    <text evidence="9">Lacks conserved residue(s) required for the propagation of feature annotation.</text>
</comment>
<dbReference type="InterPro" id="IPR033391">
    <property type="entry name" value="FBPase_N"/>
</dbReference>
<evidence type="ECO:0000256" key="5">
    <source>
        <dbReference type="ARBA" id="ARBA00022723"/>
    </source>
</evidence>
<feature type="binding site" evidence="9">
    <location>
        <position position="85"/>
    </location>
    <ligand>
        <name>Mg(2+)</name>
        <dbReference type="ChEBI" id="CHEBI:18420"/>
        <label>1</label>
    </ligand>
</feature>
<dbReference type="Proteomes" id="UP000231701">
    <property type="component" value="Chromosome"/>
</dbReference>
<evidence type="ECO:0000313" key="14">
    <source>
        <dbReference type="Proteomes" id="UP000231701"/>
    </source>
</evidence>
<evidence type="ECO:0000256" key="10">
    <source>
        <dbReference type="RuleBase" id="RU000508"/>
    </source>
</evidence>
<keyword evidence="8 9" id="KW-0119">Carbohydrate metabolism</keyword>
<keyword evidence="14" id="KW-1185">Reference proteome</keyword>
<dbReference type="PANTHER" id="PTHR11556">
    <property type="entry name" value="FRUCTOSE-1,6-BISPHOSPHATASE-RELATED"/>
    <property type="match status" value="1"/>
</dbReference>
<dbReference type="Gene3D" id="3.30.540.10">
    <property type="entry name" value="Fructose-1,6-Bisphosphatase, subunit A, domain 1"/>
    <property type="match status" value="1"/>
</dbReference>
<dbReference type="Gene3D" id="3.40.190.80">
    <property type="match status" value="1"/>
</dbReference>
<feature type="binding site" evidence="9">
    <location>
        <position position="106"/>
    </location>
    <ligand>
        <name>Mg(2+)</name>
        <dbReference type="ChEBI" id="CHEBI:18420"/>
        <label>1</label>
    </ligand>
</feature>
<protein>
    <recommendedName>
        <fullName evidence="9">Fructose-1,6-bisphosphatase class 1</fullName>
        <shortName evidence="9">FBPase class 1</shortName>
        <ecNumber evidence="9">3.1.3.11</ecNumber>
    </recommendedName>
    <alternativeName>
        <fullName evidence="9">D-fructose-1,6-bisphosphate 1-phosphohydrolase class 1</fullName>
    </alternativeName>
</protein>
<evidence type="ECO:0000256" key="4">
    <source>
        <dbReference type="ARBA" id="ARBA00022490"/>
    </source>
</evidence>
<feature type="binding site" evidence="9">
    <location>
        <begin position="109"/>
        <end position="112"/>
    </location>
    <ligand>
        <name>substrate</name>
    </ligand>
</feature>
<evidence type="ECO:0000256" key="8">
    <source>
        <dbReference type="ARBA" id="ARBA00023277"/>
    </source>
</evidence>
<dbReference type="GO" id="GO:0030388">
    <property type="term" value="P:fructose 1,6-bisphosphate metabolic process"/>
    <property type="evidence" value="ECO:0007669"/>
    <property type="project" value="TreeGrafter"/>
</dbReference>
<dbReference type="Pfam" id="PF00316">
    <property type="entry name" value="FBPase"/>
    <property type="match status" value="1"/>
</dbReference>
<name>A0A2K8KZA8_MARES</name>
<feature type="binding site" evidence="9">
    <location>
        <position position="202"/>
    </location>
    <ligand>
        <name>substrate</name>
    </ligand>
</feature>
<evidence type="ECO:0000256" key="3">
    <source>
        <dbReference type="ARBA" id="ARBA00010941"/>
    </source>
</evidence>
<dbReference type="GO" id="GO:0006094">
    <property type="term" value="P:gluconeogenesis"/>
    <property type="evidence" value="ECO:0007669"/>
    <property type="project" value="UniProtKB-UniRule"/>
</dbReference>
<keyword evidence="7 9" id="KW-0460">Magnesium</keyword>
<reference evidence="13 14" key="1">
    <citation type="submission" date="2016-12" db="EMBL/GenBank/DDBJ databases">
        <title>Isolation and genomic insights into novel planktonic Zetaproteobacteria from stratified waters of the Chesapeake Bay.</title>
        <authorList>
            <person name="McAllister S.M."/>
            <person name="Kato S."/>
            <person name="Chan C.S."/>
            <person name="Chiu B.K."/>
            <person name="Field E.K."/>
        </authorList>
    </citation>
    <scope>NUCLEOTIDE SEQUENCE [LARGE SCALE GENOMIC DNA]</scope>
    <source>
        <strain evidence="13 14">CP-5</strain>
    </source>
</reference>
<comment type="pathway">
    <text evidence="2">Carbohydrate biosynthesis; Calvin cycle.</text>
</comment>
<feature type="binding site" evidence="9">
    <location>
        <position position="260"/>
    </location>
    <ligand>
        <name>substrate</name>
    </ligand>
</feature>
<dbReference type="PIRSF" id="PIRSF500210">
    <property type="entry name" value="FBPtase"/>
    <property type="match status" value="1"/>
</dbReference>
<dbReference type="OrthoDB" id="9806756at2"/>
<feature type="binding site" evidence="9">
    <location>
        <position position="266"/>
    </location>
    <ligand>
        <name>Mg(2+)</name>
        <dbReference type="ChEBI" id="CHEBI:18420"/>
        <label>2</label>
    </ligand>
</feature>
<comment type="cofactor">
    <cofactor evidence="9">
        <name>Mg(2+)</name>
        <dbReference type="ChEBI" id="CHEBI:18420"/>
    </cofactor>
    <text evidence="9">Binds 2 magnesium ions per subunit.</text>
</comment>
<sequence>MPTTMNNIAKQGANGSAMMPIIQGVGRAAIEIAAVLRGAVFRGALGGAGSENVQGEQQQVLDVLSDEIFLDEMRSTGFVCAVGSEEQEELLVIEEYSHADYLVLVDPLDGSSNLDVDGPVGTIFSVVKRKTSNAERPHVSDTLQSGQEVIAAGYVLYGPSLMLVCSVGDGVNGYTFNPNNARFELSHGDIRIPETGGYYSVNESNKDKWLDGMGAKLDNMKSETGLGMRYVGAMVADMHRTLLKGGVFLYPADDKNTTGKLRLLYEAIPMGFVMEQAGGKAMSCGIKVLDIEPEALHQRVPVYLGSNTNVDALLG</sequence>
<feature type="domain" description="Fructose-1-6-bisphosphatase class 1 C-terminal" evidence="12">
    <location>
        <begin position="192"/>
        <end position="312"/>
    </location>
</feature>
<comment type="subcellular location">
    <subcellularLocation>
        <location evidence="9">Cytoplasm</location>
    </subcellularLocation>
</comment>
<feature type="binding site" evidence="9">
    <location>
        <position position="106"/>
    </location>
    <ligand>
        <name>Mg(2+)</name>
        <dbReference type="ChEBI" id="CHEBI:18420"/>
        <label>2</label>
    </ligand>
</feature>
<evidence type="ECO:0000256" key="2">
    <source>
        <dbReference type="ARBA" id="ARBA00005215"/>
    </source>
</evidence>
<dbReference type="GO" id="GO:0005986">
    <property type="term" value="P:sucrose biosynthetic process"/>
    <property type="evidence" value="ECO:0007669"/>
    <property type="project" value="TreeGrafter"/>
</dbReference>
<organism evidence="13 14">
    <name type="scientific">Mariprofundus aestuarium</name>
    <dbReference type="NCBI Taxonomy" id="1921086"/>
    <lineage>
        <taxon>Bacteria</taxon>
        <taxon>Pseudomonadati</taxon>
        <taxon>Pseudomonadota</taxon>
        <taxon>Candidatius Mariprofundia</taxon>
        <taxon>Mariprofundales</taxon>
        <taxon>Mariprofundaceae</taxon>
        <taxon>Mariprofundus</taxon>
    </lineage>
</organism>
<dbReference type="InterPro" id="IPR028343">
    <property type="entry name" value="FBPtase"/>
</dbReference>
<dbReference type="GO" id="GO:0000287">
    <property type="term" value="F:magnesium ion binding"/>
    <property type="evidence" value="ECO:0007669"/>
    <property type="project" value="UniProtKB-UniRule"/>
</dbReference>
<evidence type="ECO:0000259" key="11">
    <source>
        <dbReference type="Pfam" id="PF00316"/>
    </source>
</evidence>
<feature type="binding site" evidence="9">
    <location>
        <position position="108"/>
    </location>
    <ligand>
        <name>Mg(2+)</name>
        <dbReference type="ChEBI" id="CHEBI:18420"/>
        <label>1</label>
    </ligand>
</feature>